<feature type="compositionally biased region" description="Basic and acidic residues" evidence="1">
    <location>
        <begin position="341"/>
        <end position="351"/>
    </location>
</feature>
<protein>
    <submittedName>
        <fullName evidence="2">Uncharacterized protein</fullName>
    </submittedName>
</protein>
<evidence type="ECO:0000256" key="1">
    <source>
        <dbReference type="SAM" id="MobiDB-lite"/>
    </source>
</evidence>
<dbReference type="VEuPathDB" id="CryptoDB:Cvel_23703"/>
<proteinExistence type="predicted"/>
<reference evidence="2" key="1">
    <citation type="submission" date="2014-11" db="EMBL/GenBank/DDBJ databases">
        <authorList>
            <person name="Otto D Thomas"/>
            <person name="Naeem Raeece"/>
        </authorList>
    </citation>
    <scope>NUCLEOTIDE SEQUENCE</scope>
</reference>
<organism evidence="2">
    <name type="scientific">Chromera velia CCMP2878</name>
    <dbReference type="NCBI Taxonomy" id="1169474"/>
    <lineage>
        <taxon>Eukaryota</taxon>
        <taxon>Sar</taxon>
        <taxon>Alveolata</taxon>
        <taxon>Colpodellida</taxon>
        <taxon>Chromeraceae</taxon>
        <taxon>Chromera</taxon>
    </lineage>
</organism>
<sequence length="546" mass="56512">MAKASSAVNPSDRHKSLWASVLESLAKAVDAAAVLDVLLFAYKLCSPARFACEKKLARKGEERLVWSLESQRVFVEQVLAAREACTLGLLKDPEACSVTASLIMVLASAHAHEQFTPVFAAHFDVWLHDMVVVTLHFKELAKEARFVAGILYKYAPMVIVPSHALGPAIPAVSHAAAHLFIHSKAFIWSLTRASAVAGGTAVTGLQVVAALPALLAAYEIERLSSDSAEGRAARLGALVGGTAGAAAVGTLATVSKVGAGPGLGLASAGGGGSASAGVAVTAAVAIGVPLVGVVAGAAGMCGAVRAGRWAFGYKQCGKGGSGPKHASFYQLAQWHDLGEWEKDKEKRKTGSEVDSGEEEKGGEEEGEEEEEEIVILDSVWEVDNLLHMLSPELRQAVKEKAELTLEALGVEDPEETGSHDQAAATATDGGNAKKYFAHPGTLELQSLSVPPQRSENLSMSEGVGASLLSSSNAGDSVVAQSGDRGARLVGGNWGSDEDYEHVCVEQTENCGVVEFSGASLCTAPTQKGGVNAGVVTQAATLKKAVA</sequence>
<name>A0A0G4GWS3_9ALVE</name>
<dbReference type="AlphaFoldDB" id="A0A0G4GWS3"/>
<feature type="region of interest" description="Disordered" evidence="1">
    <location>
        <begin position="341"/>
        <end position="372"/>
    </location>
</feature>
<feature type="compositionally biased region" description="Acidic residues" evidence="1">
    <location>
        <begin position="354"/>
        <end position="372"/>
    </location>
</feature>
<evidence type="ECO:0000313" key="2">
    <source>
        <dbReference type="EMBL" id="CEM35402.1"/>
    </source>
</evidence>
<feature type="region of interest" description="Disordered" evidence="1">
    <location>
        <begin position="409"/>
        <end position="435"/>
    </location>
</feature>
<gene>
    <name evidence="2" type="ORF">Cvel_23703</name>
</gene>
<accession>A0A0G4GWS3</accession>
<dbReference type="EMBL" id="CDMZ01001629">
    <property type="protein sequence ID" value="CEM35402.1"/>
    <property type="molecule type" value="Genomic_DNA"/>
</dbReference>